<protein>
    <recommendedName>
        <fullName evidence="3">Maturase K</fullName>
    </recommendedName>
</protein>
<sequence length="90" mass="10642">MVTKLARFQNLIHLLNDFVSLYFHFVGRYKLIPTPYVLQPIYVAYRDETNLHFLLTPLPSRALQRLAITKSVRDCCLPLFTSFQREQSRP</sequence>
<dbReference type="Proteomes" id="UP001054837">
    <property type="component" value="Unassembled WGS sequence"/>
</dbReference>
<comment type="caution">
    <text evidence="1">The sequence shown here is derived from an EMBL/GenBank/DDBJ whole genome shotgun (WGS) entry which is preliminary data.</text>
</comment>
<evidence type="ECO:0000313" key="2">
    <source>
        <dbReference type="Proteomes" id="UP001054837"/>
    </source>
</evidence>
<dbReference type="EMBL" id="BPLQ01008891">
    <property type="protein sequence ID" value="GIY40201.1"/>
    <property type="molecule type" value="Genomic_DNA"/>
</dbReference>
<dbReference type="AlphaFoldDB" id="A0AAV4T4D3"/>
<keyword evidence="2" id="KW-1185">Reference proteome</keyword>
<organism evidence="1 2">
    <name type="scientific">Caerostris darwini</name>
    <dbReference type="NCBI Taxonomy" id="1538125"/>
    <lineage>
        <taxon>Eukaryota</taxon>
        <taxon>Metazoa</taxon>
        <taxon>Ecdysozoa</taxon>
        <taxon>Arthropoda</taxon>
        <taxon>Chelicerata</taxon>
        <taxon>Arachnida</taxon>
        <taxon>Araneae</taxon>
        <taxon>Araneomorphae</taxon>
        <taxon>Entelegynae</taxon>
        <taxon>Araneoidea</taxon>
        <taxon>Araneidae</taxon>
        <taxon>Caerostris</taxon>
    </lineage>
</organism>
<reference evidence="1 2" key="1">
    <citation type="submission" date="2021-06" db="EMBL/GenBank/DDBJ databases">
        <title>Caerostris darwini draft genome.</title>
        <authorList>
            <person name="Kono N."/>
            <person name="Arakawa K."/>
        </authorList>
    </citation>
    <scope>NUCLEOTIDE SEQUENCE [LARGE SCALE GENOMIC DNA]</scope>
</reference>
<accession>A0AAV4T4D3</accession>
<proteinExistence type="predicted"/>
<gene>
    <name evidence="1" type="ORF">CDAR_424491</name>
</gene>
<name>A0AAV4T4D3_9ARAC</name>
<evidence type="ECO:0008006" key="3">
    <source>
        <dbReference type="Google" id="ProtNLM"/>
    </source>
</evidence>
<evidence type="ECO:0000313" key="1">
    <source>
        <dbReference type="EMBL" id="GIY40201.1"/>
    </source>
</evidence>